<evidence type="ECO:0000313" key="6">
    <source>
        <dbReference type="Proteomes" id="UP001515480"/>
    </source>
</evidence>
<accession>A0AB34IW86</accession>
<dbReference type="InterPro" id="IPR000639">
    <property type="entry name" value="Epox_hydrolase-like"/>
</dbReference>
<dbReference type="EMBL" id="JBGBPQ010000016">
    <property type="protein sequence ID" value="KAL1508276.1"/>
    <property type="molecule type" value="Genomic_DNA"/>
</dbReference>
<evidence type="ECO:0000256" key="3">
    <source>
        <dbReference type="SAM" id="MobiDB-lite"/>
    </source>
</evidence>
<dbReference type="PANTHER" id="PTHR46118:SF4">
    <property type="entry name" value="PROTEIN ABHD11"/>
    <property type="match status" value="1"/>
</dbReference>
<dbReference type="InterPro" id="IPR029058">
    <property type="entry name" value="AB_hydrolase_fold"/>
</dbReference>
<keyword evidence="6" id="KW-1185">Reference proteome</keyword>
<protein>
    <recommendedName>
        <fullName evidence="4">AB hydrolase-1 domain-containing protein</fullName>
    </recommendedName>
</protein>
<dbReference type="Proteomes" id="UP001515480">
    <property type="component" value="Unassembled WGS sequence"/>
</dbReference>
<evidence type="ECO:0000313" key="5">
    <source>
        <dbReference type="EMBL" id="KAL1508276.1"/>
    </source>
</evidence>
<dbReference type="Pfam" id="PF12697">
    <property type="entry name" value="Abhydrolase_6"/>
    <property type="match status" value="1"/>
</dbReference>
<name>A0AB34IW86_PRYPA</name>
<dbReference type="PANTHER" id="PTHR46118">
    <property type="entry name" value="PROTEIN ABHD11"/>
    <property type="match status" value="1"/>
</dbReference>
<dbReference type="GO" id="GO:0016787">
    <property type="term" value="F:hydrolase activity"/>
    <property type="evidence" value="ECO:0007669"/>
    <property type="project" value="UniProtKB-KW"/>
</dbReference>
<reference evidence="5 6" key="1">
    <citation type="journal article" date="2024" name="Science">
        <title>Giant polyketide synthase enzymes in the biosynthesis of giant marine polyether toxins.</title>
        <authorList>
            <person name="Fallon T.R."/>
            <person name="Shende V.V."/>
            <person name="Wierzbicki I.H."/>
            <person name="Pendleton A.L."/>
            <person name="Watervoot N.F."/>
            <person name="Auber R.P."/>
            <person name="Gonzalez D.J."/>
            <person name="Wisecaver J.H."/>
            <person name="Moore B.S."/>
        </authorList>
    </citation>
    <scope>NUCLEOTIDE SEQUENCE [LARGE SCALE GENOMIC DNA]</scope>
    <source>
        <strain evidence="5 6">12B1</strain>
    </source>
</reference>
<comment type="similarity">
    <text evidence="1">Belongs to the AB hydrolase superfamily.</text>
</comment>
<dbReference type="Gene3D" id="3.40.50.1820">
    <property type="entry name" value="alpha/beta hydrolase"/>
    <property type="match status" value="1"/>
</dbReference>
<dbReference type="AlphaFoldDB" id="A0AB34IW86"/>
<comment type="caution">
    <text evidence="5">The sequence shown here is derived from an EMBL/GenBank/DDBJ whole genome shotgun (WGS) entry which is preliminary data.</text>
</comment>
<dbReference type="PRINTS" id="PR00412">
    <property type="entry name" value="EPOXHYDRLASE"/>
</dbReference>
<organism evidence="5 6">
    <name type="scientific">Prymnesium parvum</name>
    <name type="common">Toxic golden alga</name>
    <dbReference type="NCBI Taxonomy" id="97485"/>
    <lineage>
        <taxon>Eukaryota</taxon>
        <taxon>Haptista</taxon>
        <taxon>Haptophyta</taxon>
        <taxon>Prymnesiophyceae</taxon>
        <taxon>Prymnesiales</taxon>
        <taxon>Prymnesiaceae</taxon>
        <taxon>Prymnesium</taxon>
    </lineage>
</organism>
<feature type="region of interest" description="Disordered" evidence="3">
    <location>
        <begin position="1"/>
        <end position="30"/>
    </location>
</feature>
<sequence length="283" mass="30636">MALRLASRHGVASVALHSRTAEPPTPTPRRPPLLLLHGLFGSSSNFRQLARRCSEALGVRAFHPDLRNHGLSPWTEDCSFEAMAADIVALLDRERVGRATLCGHSLGGKAVMAAAMLHPDRVAGVICVDIAPLEYAGGSKEWRGNEAIKAAMHAMPAEAMKSRAAADVELQRVVADAGVRQFLLQNLIPDERRWRLNLAALIKASDVLRSFPQLPAAPPSLPACFIAGEKSNYLVSDEQRAAARACFPSASFETAPTGHWVHAEAPDLFVQLVCNFCKQLPDE</sequence>
<evidence type="ECO:0000259" key="4">
    <source>
        <dbReference type="Pfam" id="PF12697"/>
    </source>
</evidence>
<feature type="domain" description="AB hydrolase-1" evidence="4">
    <location>
        <begin position="33"/>
        <end position="271"/>
    </location>
</feature>
<keyword evidence="2" id="KW-0378">Hydrolase</keyword>
<dbReference type="InterPro" id="IPR000073">
    <property type="entry name" value="AB_hydrolase_1"/>
</dbReference>
<proteinExistence type="inferred from homology"/>
<gene>
    <name evidence="5" type="ORF">AB1Y20_004391</name>
</gene>
<evidence type="ECO:0000256" key="1">
    <source>
        <dbReference type="ARBA" id="ARBA00008645"/>
    </source>
</evidence>
<dbReference type="SUPFAM" id="SSF53474">
    <property type="entry name" value="alpha/beta-Hydrolases"/>
    <property type="match status" value="1"/>
</dbReference>
<evidence type="ECO:0000256" key="2">
    <source>
        <dbReference type="ARBA" id="ARBA00022801"/>
    </source>
</evidence>